<dbReference type="RefSeq" id="WP_345385762.1">
    <property type="nucleotide sequence ID" value="NZ_BAABHG010000001.1"/>
</dbReference>
<dbReference type="Gene3D" id="3.30.1310.10">
    <property type="entry name" value="Nucleoid-associated protein YbaB-like domain"/>
    <property type="match status" value="1"/>
</dbReference>
<keyword evidence="2" id="KW-1185">Reference proteome</keyword>
<comment type="caution">
    <text evidence="1">The sequence shown here is derived from an EMBL/GenBank/DDBJ whole genome shotgun (WGS) entry which is preliminary data.</text>
</comment>
<dbReference type="InterPro" id="IPR004401">
    <property type="entry name" value="YbaB/EbfC"/>
</dbReference>
<evidence type="ECO:0000313" key="2">
    <source>
        <dbReference type="Proteomes" id="UP001597419"/>
    </source>
</evidence>
<name>A0ABW5GUG0_9PSEU</name>
<gene>
    <name evidence="1" type="ORF">ACFSYJ_38600</name>
</gene>
<protein>
    <submittedName>
        <fullName evidence="1">YbaB/EbfC family nucleoid-associated protein</fullName>
    </submittedName>
</protein>
<dbReference type="Proteomes" id="UP001597419">
    <property type="component" value="Unassembled WGS sequence"/>
</dbReference>
<dbReference type="InterPro" id="IPR036894">
    <property type="entry name" value="YbaB-like_sf"/>
</dbReference>
<dbReference type="Pfam" id="PF02575">
    <property type="entry name" value="YbaB_DNA_bd"/>
    <property type="match status" value="1"/>
</dbReference>
<dbReference type="EMBL" id="JBHUKU010000026">
    <property type="protein sequence ID" value="MFD2464580.1"/>
    <property type="molecule type" value="Genomic_DNA"/>
</dbReference>
<reference evidence="2" key="1">
    <citation type="journal article" date="2019" name="Int. J. Syst. Evol. Microbiol.">
        <title>The Global Catalogue of Microorganisms (GCM) 10K type strain sequencing project: providing services to taxonomists for standard genome sequencing and annotation.</title>
        <authorList>
            <consortium name="The Broad Institute Genomics Platform"/>
            <consortium name="The Broad Institute Genome Sequencing Center for Infectious Disease"/>
            <person name="Wu L."/>
            <person name="Ma J."/>
        </authorList>
    </citation>
    <scope>NUCLEOTIDE SEQUENCE [LARGE SCALE GENOMIC DNA]</scope>
    <source>
        <strain evidence="2">CGMCC 4.7643</strain>
    </source>
</reference>
<evidence type="ECO:0000313" key="1">
    <source>
        <dbReference type="EMBL" id="MFD2464580.1"/>
    </source>
</evidence>
<organism evidence="1 2">
    <name type="scientific">Amycolatopsis samaneae</name>
    <dbReference type="NCBI Taxonomy" id="664691"/>
    <lineage>
        <taxon>Bacteria</taxon>
        <taxon>Bacillati</taxon>
        <taxon>Actinomycetota</taxon>
        <taxon>Actinomycetes</taxon>
        <taxon>Pseudonocardiales</taxon>
        <taxon>Pseudonocardiaceae</taxon>
        <taxon>Amycolatopsis</taxon>
    </lineage>
</organism>
<proteinExistence type="predicted"/>
<sequence length="126" mass="13871">MDSSSRPDVRAEYEELAEDIRTTQRRMAEIRATAESDDGFISVTVGGAGELLELWLDPRIYRAPDSVALARDLTDTIHRAVERSQEQGIAIVASFLPEGATPGTTDLRFDPLLLELDRQTGGGARR</sequence>
<dbReference type="SUPFAM" id="SSF82607">
    <property type="entry name" value="YbaB-like"/>
    <property type="match status" value="1"/>
</dbReference>
<accession>A0ABW5GUG0</accession>